<evidence type="ECO:0000313" key="3">
    <source>
        <dbReference type="Proteomes" id="UP000092444"/>
    </source>
</evidence>
<sequence>MEENSNKAKMHSPISERMGFVALMILQIILFMLFAVFVRYGKAALPAEVPGLFQEHVSKYPRSMQNFLYNYYWLLWYFNIEFQARPYVVRAEIFEYYSYEC</sequence>
<accession>A0A1B0FC15</accession>
<dbReference type="EMBL" id="CCAG010011675">
    <property type="status" value="NOT_ANNOTATED_CDS"/>
    <property type="molecule type" value="Genomic_DNA"/>
</dbReference>
<organism evidence="2 3">
    <name type="scientific">Glossina morsitans morsitans</name>
    <name type="common">Savannah tsetse fly</name>
    <dbReference type="NCBI Taxonomy" id="37546"/>
    <lineage>
        <taxon>Eukaryota</taxon>
        <taxon>Metazoa</taxon>
        <taxon>Ecdysozoa</taxon>
        <taxon>Arthropoda</taxon>
        <taxon>Hexapoda</taxon>
        <taxon>Insecta</taxon>
        <taxon>Pterygota</taxon>
        <taxon>Neoptera</taxon>
        <taxon>Endopterygota</taxon>
        <taxon>Diptera</taxon>
        <taxon>Brachycera</taxon>
        <taxon>Muscomorpha</taxon>
        <taxon>Hippoboscoidea</taxon>
        <taxon>Glossinidae</taxon>
        <taxon>Glossina</taxon>
    </lineage>
</organism>
<keyword evidence="3" id="KW-1185">Reference proteome</keyword>
<protein>
    <submittedName>
        <fullName evidence="2">Uncharacterized protein</fullName>
    </submittedName>
</protein>
<evidence type="ECO:0000256" key="1">
    <source>
        <dbReference type="SAM" id="Phobius"/>
    </source>
</evidence>
<proteinExistence type="predicted"/>
<dbReference type="Proteomes" id="UP000092444">
    <property type="component" value="Unassembled WGS sequence"/>
</dbReference>
<keyword evidence="1" id="KW-0472">Membrane</keyword>
<keyword evidence="1" id="KW-0812">Transmembrane</keyword>
<name>A0A1B0FC15_GLOMM</name>
<dbReference type="VEuPathDB" id="VectorBase:GMOY001088"/>
<keyword evidence="1" id="KW-1133">Transmembrane helix</keyword>
<dbReference type="AlphaFoldDB" id="A0A1B0FC15"/>
<dbReference type="EnsemblMetazoa" id="GMOY001088-RA">
    <property type="protein sequence ID" value="GMOY001088-PA"/>
    <property type="gene ID" value="GMOY001088"/>
</dbReference>
<dbReference type="STRING" id="37546.A0A1B0FC15"/>
<evidence type="ECO:0000313" key="2">
    <source>
        <dbReference type="EnsemblMetazoa" id="GMOY001088-PA"/>
    </source>
</evidence>
<feature type="transmembrane region" description="Helical" evidence="1">
    <location>
        <begin position="20"/>
        <end position="38"/>
    </location>
</feature>
<reference evidence="2" key="1">
    <citation type="submission" date="2020-05" db="UniProtKB">
        <authorList>
            <consortium name="EnsemblMetazoa"/>
        </authorList>
    </citation>
    <scope>IDENTIFICATION</scope>
    <source>
        <strain evidence="2">Yale</strain>
    </source>
</reference>